<proteinExistence type="inferred from homology"/>
<dbReference type="RefSeq" id="WP_254292074.1">
    <property type="nucleotide sequence ID" value="NZ_JAMLDX010000003.1"/>
</dbReference>
<keyword evidence="14" id="KW-1185">Reference proteome</keyword>
<keyword evidence="7 8" id="KW-0998">Cell outer membrane</keyword>
<gene>
    <name evidence="13" type="ORF">M9978_05915</name>
</gene>
<reference evidence="13" key="1">
    <citation type="submission" date="2022-05" db="EMBL/GenBank/DDBJ databases">
        <title>Sphingomonas sp. strain MG17 Genome sequencing and assembly.</title>
        <authorList>
            <person name="Kim I."/>
        </authorList>
    </citation>
    <scope>NUCLEOTIDE SEQUENCE</scope>
    <source>
        <strain evidence="13">MG17</strain>
    </source>
</reference>
<dbReference type="InterPro" id="IPR039426">
    <property type="entry name" value="TonB-dep_rcpt-like"/>
</dbReference>
<dbReference type="InterPro" id="IPR000531">
    <property type="entry name" value="Beta-barrel_TonB"/>
</dbReference>
<dbReference type="CDD" id="cd01347">
    <property type="entry name" value="ligand_gated_channel"/>
    <property type="match status" value="1"/>
</dbReference>
<keyword evidence="5 9" id="KW-0798">TonB box</keyword>
<evidence type="ECO:0000259" key="12">
    <source>
        <dbReference type="Pfam" id="PF07715"/>
    </source>
</evidence>
<keyword evidence="2 8" id="KW-0813">Transport</keyword>
<dbReference type="AlphaFoldDB" id="A0A9X2HQ64"/>
<accession>A0A9X2HQ64</accession>
<evidence type="ECO:0000256" key="4">
    <source>
        <dbReference type="ARBA" id="ARBA00022692"/>
    </source>
</evidence>
<dbReference type="PROSITE" id="PS52016">
    <property type="entry name" value="TONB_DEPENDENT_REC_3"/>
    <property type="match status" value="1"/>
</dbReference>
<evidence type="ECO:0000256" key="3">
    <source>
        <dbReference type="ARBA" id="ARBA00022452"/>
    </source>
</evidence>
<evidence type="ECO:0000256" key="10">
    <source>
        <dbReference type="SAM" id="SignalP"/>
    </source>
</evidence>
<evidence type="ECO:0000256" key="7">
    <source>
        <dbReference type="ARBA" id="ARBA00023237"/>
    </source>
</evidence>
<evidence type="ECO:0000256" key="2">
    <source>
        <dbReference type="ARBA" id="ARBA00022448"/>
    </source>
</evidence>
<dbReference type="Gene3D" id="2.170.130.10">
    <property type="entry name" value="TonB-dependent receptor, plug domain"/>
    <property type="match status" value="1"/>
</dbReference>
<keyword evidence="3 8" id="KW-1134">Transmembrane beta strand</keyword>
<evidence type="ECO:0000256" key="8">
    <source>
        <dbReference type="PROSITE-ProRule" id="PRU01360"/>
    </source>
</evidence>
<dbReference type="GO" id="GO:0015344">
    <property type="term" value="F:siderophore uptake transmembrane transporter activity"/>
    <property type="evidence" value="ECO:0007669"/>
    <property type="project" value="TreeGrafter"/>
</dbReference>
<organism evidence="13 14">
    <name type="scientific">Sphingomonas tagetis</name>
    <dbReference type="NCBI Taxonomy" id="2949092"/>
    <lineage>
        <taxon>Bacteria</taxon>
        <taxon>Pseudomonadati</taxon>
        <taxon>Pseudomonadota</taxon>
        <taxon>Alphaproteobacteria</taxon>
        <taxon>Sphingomonadales</taxon>
        <taxon>Sphingomonadaceae</taxon>
        <taxon>Sphingomonas</taxon>
    </lineage>
</organism>
<dbReference type="SUPFAM" id="SSF56935">
    <property type="entry name" value="Porins"/>
    <property type="match status" value="1"/>
</dbReference>
<comment type="similarity">
    <text evidence="8 9">Belongs to the TonB-dependent receptor family.</text>
</comment>
<dbReference type="Pfam" id="PF00593">
    <property type="entry name" value="TonB_dep_Rec_b-barrel"/>
    <property type="match status" value="1"/>
</dbReference>
<feature type="domain" description="TonB-dependent receptor-like beta-barrel" evidence="11">
    <location>
        <begin position="308"/>
        <end position="694"/>
    </location>
</feature>
<keyword evidence="6 8" id="KW-0472">Membrane</keyword>
<dbReference type="Pfam" id="PF07715">
    <property type="entry name" value="Plug"/>
    <property type="match status" value="1"/>
</dbReference>
<comment type="caution">
    <text evidence="13">The sequence shown here is derived from an EMBL/GenBank/DDBJ whole genome shotgun (WGS) entry which is preliminary data.</text>
</comment>
<evidence type="ECO:0000256" key="1">
    <source>
        <dbReference type="ARBA" id="ARBA00004571"/>
    </source>
</evidence>
<keyword evidence="4 8" id="KW-0812">Transmembrane</keyword>
<dbReference type="InterPro" id="IPR012910">
    <property type="entry name" value="Plug_dom"/>
</dbReference>
<feature type="domain" description="TonB-dependent receptor plug" evidence="12">
    <location>
        <begin position="67"/>
        <end position="167"/>
    </location>
</feature>
<evidence type="ECO:0000313" key="14">
    <source>
        <dbReference type="Proteomes" id="UP001139451"/>
    </source>
</evidence>
<evidence type="ECO:0000259" key="11">
    <source>
        <dbReference type="Pfam" id="PF00593"/>
    </source>
</evidence>
<dbReference type="PANTHER" id="PTHR32552:SF82">
    <property type="entry name" value="FCUA PROTEIN"/>
    <property type="match status" value="1"/>
</dbReference>
<dbReference type="EMBL" id="JAMLDX010000003">
    <property type="protein sequence ID" value="MCP3729960.1"/>
    <property type="molecule type" value="Genomic_DNA"/>
</dbReference>
<dbReference type="InterPro" id="IPR037066">
    <property type="entry name" value="Plug_dom_sf"/>
</dbReference>
<dbReference type="PANTHER" id="PTHR32552">
    <property type="entry name" value="FERRICHROME IRON RECEPTOR-RELATED"/>
    <property type="match status" value="1"/>
</dbReference>
<dbReference type="Gene3D" id="2.40.170.20">
    <property type="entry name" value="TonB-dependent receptor, beta-barrel domain"/>
    <property type="match status" value="1"/>
</dbReference>
<sequence length="724" mass="78140">MKNGDLVRSKASVASALALALAIPNIAWAQSGAAEEEDTGEIVVTGERANEFGTDTVQSGSFRNAKILDVPLTIAVIPAAVLQSQQAIELIDAVRNTPGVSSTGTGTVAYQNITIRGITADTRANFRLNGSLNVISATAFPLENKDRVEVLKGASALYYGFSSPAGIVNLVMKRPTRELLFSTTTFGDTNSGIGQHADLGDTMGIFGYRLNAVAAHLDSGIDYADGARYMASGTFDLKPTNNLTITADIEWFQKHIVEPAFFVLTQPAVGTAMPIPDVQLLEAKTNIGGADWDYNKTHELNLLGKVVYEIAADWDVSGYYGQSRMVRFRNNPQFGFLNLAQQTTSLNPSSATYGVGRVQFSGQQAVFKNTNYALEVNGKFRFGNITNEVLIGASRTLRANASSPNVRQSFTQNFVRPVYIPNPSIPYSAMPPVSKIDDKGIYLFNRLSFNDVVQVLGGIRKSWYKNDGSINTITKTPYTAEPMAYSVGAVIKPVEWASIYGTYIEGLEETPAAPSNTDNATAVFDPTISSQYEAGIKIQPRSNLLFQAAYFKIDRGAAYVGPPLPGQTLGHYYTDGRQIYEGAEFSLTGYVVPDLAVNVAAMVLSAKYRDQPVIAGNRVDGTPKSSWSVSGEYRLSWLDPQLKISGGVYHTGSQAVNANNQAFADPYTTFDVGGSYTFVMGEREVVARINGQNVGGKKYWSSVGGNSLGMAPPPSVKLSLAFKY</sequence>
<evidence type="ECO:0000256" key="6">
    <source>
        <dbReference type="ARBA" id="ARBA00023136"/>
    </source>
</evidence>
<name>A0A9X2HQ64_9SPHN</name>
<feature type="chain" id="PRO_5040728459" evidence="10">
    <location>
        <begin position="30"/>
        <end position="724"/>
    </location>
</feature>
<feature type="signal peptide" evidence="10">
    <location>
        <begin position="1"/>
        <end position="29"/>
    </location>
</feature>
<protein>
    <submittedName>
        <fullName evidence="13">TonB-dependent receptor</fullName>
    </submittedName>
</protein>
<dbReference type="GO" id="GO:0009279">
    <property type="term" value="C:cell outer membrane"/>
    <property type="evidence" value="ECO:0007669"/>
    <property type="project" value="UniProtKB-SubCell"/>
</dbReference>
<comment type="subcellular location">
    <subcellularLocation>
        <location evidence="1 8">Cell outer membrane</location>
        <topology evidence="1 8">Multi-pass membrane protein</topology>
    </subcellularLocation>
</comment>
<evidence type="ECO:0000313" key="13">
    <source>
        <dbReference type="EMBL" id="MCP3729960.1"/>
    </source>
</evidence>
<dbReference type="InterPro" id="IPR036942">
    <property type="entry name" value="Beta-barrel_TonB_sf"/>
</dbReference>
<dbReference type="Proteomes" id="UP001139451">
    <property type="component" value="Unassembled WGS sequence"/>
</dbReference>
<keyword evidence="13" id="KW-0675">Receptor</keyword>
<evidence type="ECO:0000256" key="9">
    <source>
        <dbReference type="RuleBase" id="RU003357"/>
    </source>
</evidence>
<evidence type="ECO:0000256" key="5">
    <source>
        <dbReference type="ARBA" id="ARBA00023077"/>
    </source>
</evidence>
<keyword evidence="10" id="KW-0732">Signal</keyword>